<dbReference type="GO" id="GO:0005737">
    <property type="term" value="C:cytoplasm"/>
    <property type="evidence" value="ECO:0007669"/>
    <property type="project" value="TreeGrafter"/>
</dbReference>
<dbReference type="PROSITE" id="PS01058">
    <property type="entry name" value="SAICAR_SYNTHETASE_2"/>
    <property type="match status" value="1"/>
</dbReference>
<evidence type="ECO:0000259" key="10">
    <source>
        <dbReference type="Pfam" id="PF01259"/>
    </source>
</evidence>
<evidence type="ECO:0000256" key="7">
    <source>
        <dbReference type="ARBA" id="ARBA00048475"/>
    </source>
</evidence>
<dbReference type="GO" id="GO:0004639">
    <property type="term" value="F:phosphoribosylaminoimidazolesuccinocarboxamide synthase activity"/>
    <property type="evidence" value="ECO:0007669"/>
    <property type="project" value="UniProtKB-UniRule"/>
</dbReference>
<sequence length="304" mass="33960">MNAMLASDLPLPRLGRGKVRDIYAVGDDRVLLLTTDRISAFDVVMAETIPMKGAVLTQISAWWFRQLEGVVPHHMISADADEIIRKVPALRDHRADILGRAMLCRRTTVFPVECVVRGYISGSAWKEYAASGTLAGEELKPGLVESEKLETTIFSPATKAETGHDENITVARMREIVGADVAEKLETMARTIYNFGERIARHQGIIIADTKFEFGRAADGRIILIDEVMTPDSSRFWAADVYKPGRPQPSFDKQPLRDYLDAERRAGRWNGDAPPPPLPEHVVDATSKRYLEAYRRVTGDELEV</sequence>
<dbReference type="OrthoDB" id="9801549at2"/>
<comment type="catalytic activity">
    <reaction evidence="7 8">
        <text>5-amino-1-(5-phospho-D-ribosyl)imidazole-4-carboxylate + L-aspartate + ATP = (2S)-2-[5-amino-1-(5-phospho-beta-D-ribosyl)imidazole-4-carboxamido]succinate + ADP + phosphate + 2 H(+)</text>
        <dbReference type="Rhea" id="RHEA:22628"/>
        <dbReference type="ChEBI" id="CHEBI:15378"/>
        <dbReference type="ChEBI" id="CHEBI:29991"/>
        <dbReference type="ChEBI" id="CHEBI:30616"/>
        <dbReference type="ChEBI" id="CHEBI:43474"/>
        <dbReference type="ChEBI" id="CHEBI:58443"/>
        <dbReference type="ChEBI" id="CHEBI:77657"/>
        <dbReference type="ChEBI" id="CHEBI:456216"/>
        <dbReference type="EC" id="6.3.2.6"/>
    </reaction>
</comment>
<gene>
    <name evidence="8" type="primary">purC</name>
    <name evidence="11" type="ORF">CP49_33610</name>
</gene>
<proteinExistence type="inferred from homology"/>
<dbReference type="PANTHER" id="PTHR43700:SF1">
    <property type="entry name" value="PHOSPHORIBOSYLAMINOIMIDAZOLE-SUCCINOCARBOXAMIDE SYNTHASE"/>
    <property type="match status" value="1"/>
</dbReference>
<reference evidence="11 12" key="1">
    <citation type="submission" date="2014-03" db="EMBL/GenBank/DDBJ databases">
        <title>Bradyrhizobium valentinum sp. nov., isolated from effective nodules of Lupinus mariae-josephae, a lupine endemic of basic-lime soils in Eastern Spain.</title>
        <authorList>
            <person name="Duran D."/>
            <person name="Rey L."/>
            <person name="Navarro A."/>
            <person name="Busquets A."/>
            <person name="Imperial J."/>
            <person name="Ruiz-Argueso T."/>
        </authorList>
    </citation>
    <scope>NUCLEOTIDE SEQUENCE [LARGE SCALE GENOMIC DNA]</scope>
    <source>
        <strain evidence="11 12">LmjM3</strain>
    </source>
</reference>
<keyword evidence="6 8" id="KW-0067">ATP-binding</keyword>
<dbReference type="NCBIfam" id="NF010568">
    <property type="entry name" value="PRK13961.1"/>
    <property type="match status" value="1"/>
</dbReference>
<dbReference type="EMBL" id="LLXX01000044">
    <property type="protein sequence ID" value="KRR10977.1"/>
    <property type="molecule type" value="Genomic_DNA"/>
</dbReference>
<feature type="domain" description="SAICAR synthetase/ADE2 N-terminal" evidence="10">
    <location>
        <begin position="14"/>
        <end position="264"/>
    </location>
</feature>
<keyword evidence="3 8" id="KW-0436">Ligase</keyword>
<organism evidence="11 12">
    <name type="scientific">Bradyrhizobium valentinum</name>
    <dbReference type="NCBI Taxonomy" id="1518501"/>
    <lineage>
        <taxon>Bacteria</taxon>
        <taxon>Pseudomonadati</taxon>
        <taxon>Pseudomonadota</taxon>
        <taxon>Alphaproteobacteria</taxon>
        <taxon>Hyphomicrobiales</taxon>
        <taxon>Nitrobacteraceae</taxon>
        <taxon>Bradyrhizobium</taxon>
    </lineage>
</organism>
<dbReference type="RefSeq" id="WP_057849726.1">
    <property type="nucleotide sequence ID" value="NZ_LLXX01000044.1"/>
</dbReference>
<dbReference type="Gene3D" id="3.30.470.20">
    <property type="entry name" value="ATP-grasp fold, B domain"/>
    <property type="match status" value="1"/>
</dbReference>
<comment type="pathway">
    <text evidence="1 8">Purine metabolism; IMP biosynthesis via de novo pathway; 5-amino-1-(5-phospho-D-ribosyl)imidazole-4-carboxamide from 5-amino-1-(5-phospho-D-ribosyl)imidazole-4-carboxylate: step 1/2.</text>
</comment>
<dbReference type="UniPathway" id="UPA00074">
    <property type="reaction ID" value="UER00131"/>
</dbReference>
<dbReference type="EC" id="6.3.2.6" evidence="8"/>
<evidence type="ECO:0000256" key="8">
    <source>
        <dbReference type="HAMAP-Rule" id="MF_00137"/>
    </source>
</evidence>
<dbReference type="AlphaFoldDB" id="A0A0R3L1G9"/>
<evidence type="ECO:0000256" key="1">
    <source>
        <dbReference type="ARBA" id="ARBA00004672"/>
    </source>
</evidence>
<comment type="similarity">
    <text evidence="2 8">Belongs to the SAICAR synthetase family.</text>
</comment>
<protein>
    <recommendedName>
        <fullName evidence="8">Phosphoribosylaminoimidazole-succinocarboxamide synthase</fullName>
        <ecNumber evidence="8">6.3.2.6</ecNumber>
    </recommendedName>
    <alternativeName>
        <fullName evidence="8">SAICAR synthetase</fullName>
    </alternativeName>
</protein>
<dbReference type="Gene3D" id="3.30.200.20">
    <property type="entry name" value="Phosphorylase Kinase, domain 1"/>
    <property type="match status" value="1"/>
</dbReference>
<comment type="caution">
    <text evidence="11">The sequence shown here is derived from an EMBL/GenBank/DDBJ whole genome shotgun (WGS) entry which is preliminary data.</text>
</comment>
<feature type="region of interest" description="Disordered" evidence="9">
    <location>
        <begin position="263"/>
        <end position="282"/>
    </location>
</feature>
<keyword evidence="4 8" id="KW-0547">Nucleotide-binding</keyword>
<keyword evidence="12" id="KW-1185">Reference proteome</keyword>
<evidence type="ECO:0000313" key="12">
    <source>
        <dbReference type="Proteomes" id="UP000051913"/>
    </source>
</evidence>
<evidence type="ECO:0000256" key="3">
    <source>
        <dbReference type="ARBA" id="ARBA00022598"/>
    </source>
</evidence>
<evidence type="ECO:0000313" key="11">
    <source>
        <dbReference type="EMBL" id="KRR10977.1"/>
    </source>
</evidence>
<keyword evidence="5 8" id="KW-0658">Purine biosynthesis</keyword>
<dbReference type="FunFam" id="3.30.200.20:FF:000682">
    <property type="entry name" value="Phosphoribosylaminoimidazole-succinocarboxamide synthase"/>
    <property type="match status" value="1"/>
</dbReference>
<dbReference type="HAMAP" id="MF_00137">
    <property type="entry name" value="SAICAR_synth"/>
    <property type="match status" value="1"/>
</dbReference>
<dbReference type="Proteomes" id="UP000051913">
    <property type="component" value="Unassembled WGS sequence"/>
</dbReference>
<dbReference type="PROSITE" id="PS01057">
    <property type="entry name" value="SAICAR_SYNTHETASE_1"/>
    <property type="match status" value="1"/>
</dbReference>
<evidence type="ECO:0000256" key="2">
    <source>
        <dbReference type="ARBA" id="ARBA00010190"/>
    </source>
</evidence>
<dbReference type="FunFam" id="3.30.470.20:FF:000015">
    <property type="entry name" value="Phosphoribosylaminoimidazole-succinocarboxamide synthase"/>
    <property type="match status" value="1"/>
</dbReference>
<dbReference type="GO" id="GO:0006189">
    <property type="term" value="P:'de novo' IMP biosynthetic process"/>
    <property type="evidence" value="ECO:0007669"/>
    <property type="project" value="UniProtKB-UniRule"/>
</dbReference>
<dbReference type="InterPro" id="IPR028923">
    <property type="entry name" value="SAICAR_synt/ADE2_N"/>
</dbReference>
<evidence type="ECO:0000256" key="5">
    <source>
        <dbReference type="ARBA" id="ARBA00022755"/>
    </source>
</evidence>
<evidence type="ECO:0000256" key="6">
    <source>
        <dbReference type="ARBA" id="ARBA00022840"/>
    </source>
</evidence>
<accession>A0A0R3L1G9</accession>
<dbReference type="GO" id="GO:0005524">
    <property type="term" value="F:ATP binding"/>
    <property type="evidence" value="ECO:0007669"/>
    <property type="project" value="UniProtKB-KW"/>
</dbReference>
<dbReference type="CDD" id="cd01414">
    <property type="entry name" value="SAICAR_synt_Sc"/>
    <property type="match status" value="1"/>
</dbReference>
<evidence type="ECO:0000256" key="9">
    <source>
        <dbReference type="SAM" id="MobiDB-lite"/>
    </source>
</evidence>
<dbReference type="Pfam" id="PF01259">
    <property type="entry name" value="SAICAR_synt"/>
    <property type="match status" value="1"/>
</dbReference>
<dbReference type="NCBIfam" id="TIGR00081">
    <property type="entry name" value="purC"/>
    <property type="match status" value="1"/>
</dbReference>
<dbReference type="STRING" id="1518501.CQ10_02895"/>
<name>A0A0R3L1G9_9BRAD</name>
<dbReference type="PANTHER" id="PTHR43700">
    <property type="entry name" value="PHOSPHORIBOSYLAMINOIMIDAZOLE-SUCCINOCARBOXAMIDE SYNTHASE"/>
    <property type="match status" value="1"/>
</dbReference>
<dbReference type="InterPro" id="IPR018236">
    <property type="entry name" value="SAICAR_synthetase_CS"/>
</dbReference>
<evidence type="ECO:0000256" key="4">
    <source>
        <dbReference type="ARBA" id="ARBA00022741"/>
    </source>
</evidence>
<dbReference type="SUPFAM" id="SSF56104">
    <property type="entry name" value="SAICAR synthase-like"/>
    <property type="match status" value="1"/>
</dbReference>
<dbReference type="InterPro" id="IPR001636">
    <property type="entry name" value="SAICAR_synth"/>
</dbReference>